<evidence type="ECO:0000256" key="1">
    <source>
        <dbReference type="SAM" id="MobiDB-lite"/>
    </source>
</evidence>
<feature type="transmembrane region" description="Helical" evidence="2">
    <location>
        <begin position="438"/>
        <end position="458"/>
    </location>
</feature>
<dbReference type="EMBL" id="VDHJ01000008">
    <property type="protein sequence ID" value="TNL97365.1"/>
    <property type="molecule type" value="Genomic_DNA"/>
</dbReference>
<keyword evidence="2" id="KW-0472">Membrane</keyword>
<dbReference type="RefSeq" id="WP_139465746.1">
    <property type="nucleotide sequence ID" value="NZ_VDHJ01000008.1"/>
</dbReference>
<accession>A0A5C4U4B2</accession>
<proteinExistence type="predicted"/>
<evidence type="ECO:0000313" key="5">
    <source>
        <dbReference type="Proteomes" id="UP000312032"/>
    </source>
</evidence>
<feature type="region of interest" description="Disordered" evidence="1">
    <location>
        <begin position="35"/>
        <end position="73"/>
    </location>
</feature>
<dbReference type="Proteomes" id="UP000312032">
    <property type="component" value="Unassembled WGS sequence"/>
</dbReference>
<comment type="caution">
    <text evidence="4">The sequence shown here is derived from an EMBL/GenBank/DDBJ whole genome shotgun (WGS) entry which is preliminary data.</text>
</comment>
<feature type="transmembrane region" description="Helical" evidence="2">
    <location>
        <begin position="291"/>
        <end position="311"/>
    </location>
</feature>
<feature type="chain" id="PRO_5023089067" description="YhgE/Pip domain-containing protein" evidence="3">
    <location>
        <begin position="26"/>
        <end position="469"/>
    </location>
</feature>
<feature type="signal peptide" evidence="3">
    <location>
        <begin position="1"/>
        <end position="25"/>
    </location>
</feature>
<protein>
    <recommendedName>
        <fullName evidence="6">YhgE/Pip domain-containing protein</fullName>
    </recommendedName>
</protein>
<feature type="transmembrane region" description="Helical" evidence="2">
    <location>
        <begin position="320"/>
        <end position="342"/>
    </location>
</feature>
<evidence type="ECO:0008006" key="6">
    <source>
        <dbReference type="Google" id="ProtNLM"/>
    </source>
</evidence>
<feature type="transmembrane region" description="Helical" evidence="2">
    <location>
        <begin position="348"/>
        <end position="372"/>
    </location>
</feature>
<keyword evidence="2" id="KW-1133">Transmembrane helix</keyword>
<keyword evidence="3" id="KW-0732">Signal</keyword>
<keyword evidence="5" id="KW-1185">Reference proteome</keyword>
<dbReference type="OrthoDB" id="4426125at2"/>
<evidence type="ECO:0000256" key="2">
    <source>
        <dbReference type="SAM" id="Phobius"/>
    </source>
</evidence>
<dbReference type="NCBIfam" id="TIGR03057">
    <property type="entry name" value="xxxLxxG_by_4"/>
    <property type="match status" value="2"/>
</dbReference>
<dbReference type="AlphaFoldDB" id="A0A5C4U4B2"/>
<evidence type="ECO:0000256" key="3">
    <source>
        <dbReference type="SAM" id="SignalP"/>
    </source>
</evidence>
<sequence>MRRQLLFPALCVLILLAAAGVAAFAHLEPSKSWTNEAGGAPSVSAAGQSPEVQQARRAAGEAASQSSLLTSGTTQLQDGARALEGGTAKLAEGTNDAAEGSQKLADGLTQLQAGVGQLGAGATQLADGVDAATAPLIGAGAVSGQLVGKLDRTIAALEGNPDPEVAKVREDLRALRDQANALPTDANATAELERVRSGARELANQLNAPGYAFHDGIYSAHKGAHDLAAGLDDLSTGAADAHAGSTQLREGSERVNTMAQETNDRVGAVNRALPAPAWGAANTVRALPPQVALLVATLAGLIGIAGGYLLLSAAGAQRRLLTLAVASALGAVTGLVCLFVFASGMPAAAAALSGAVLFLTTASSAGLTTLAVRLGGPTLGAVMVLLGALVQLGFVGWVWRAAATSQLPEWSWIAAATSPLNWATAALAALGNAGNSHLTWIALAVLAGLAAVTAVFVARRSPLTVDRKH</sequence>
<feature type="transmembrane region" description="Helical" evidence="2">
    <location>
        <begin position="379"/>
        <end position="399"/>
    </location>
</feature>
<evidence type="ECO:0000313" key="4">
    <source>
        <dbReference type="EMBL" id="TNL97365.1"/>
    </source>
</evidence>
<keyword evidence="2" id="KW-0812">Transmembrane</keyword>
<reference evidence="4 5" key="1">
    <citation type="submission" date="2019-06" db="EMBL/GenBank/DDBJ databases">
        <authorList>
            <person name="Li J."/>
        </authorList>
    </citation>
    <scope>NUCLEOTIDE SEQUENCE [LARGE SCALE GENOMIC DNA]</scope>
    <source>
        <strain evidence="4 5">LMG 28165</strain>
    </source>
</reference>
<organism evidence="4 5">
    <name type="scientific">Corynebacterium tapiri</name>
    <dbReference type="NCBI Taxonomy" id="1448266"/>
    <lineage>
        <taxon>Bacteria</taxon>
        <taxon>Bacillati</taxon>
        <taxon>Actinomycetota</taxon>
        <taxon>Actinomycetes</taxon>
        <taxon>Mycobacteriales</taxon>
        <taxon>Corynebacteriaceae</taxon>
        <taxon>Corynebacterium</taxon>
    </lineage>
</organism>
<name>A0A5C4U4B2_9CORY</name>
<feature type="compositionally biased region" description="Low complexity" evidence="1">
    <location>
        <begin position="64"/>
        <end position="73"/>
    </location>
</feature>
<dbReference type="InterPro" id="IPR023908">
    <property type="entry name" value="xxxLxxG_rpt"/>
</dbReference>
<gene>
    <name evidence="4" type="ORF">FHE74_06775</name>
</gene>